<dbReference type="InterPro" id="IPR045085">
    <property type="entry name" value="HLD_clamp_pol_III_gamma_tau"/>
</dbReference>
<dbReference type="GO" id="GO:0003677">
    <property type="term" value="F:DNA binding"/>
    <property type="evidence" value="ECO:0007669"/>
    <property type="project" value="InterPro"/>
</dbReference>
<feature type="compositionally biased region" description="Low complexity" evidence="14">
    <location>
        <begin position="727"/>
        <end position="738"/>
    </location>
</feature>
<feature type="compositionally biased region" description="Gly residues" evidence="14">
    <location>
        <begin position="490"/>
        <end position="510"/>
    </location>
</feature>
<feature type="compositionally biased region" description="Low complexity" evidence="14">
    <location>
        <begin position="836"/>
        <end position="850"/>
    </location>
</feature>
<dbReference type="InterPro" id="IPR022754">
    <property type="entry name" value="DNA_pol_III_gamma-3"/>
</dbReference>
<evidence type="ECO:0000256" key="5">
    <source>
        <dbReference type="ARBA" id="ARBA00022705"/>
    </source>
</evidence>
<dbReference type="EMBL" id="CP008889">
    <property type="protein sequence ID" value="AIF41705.1"/>
    <property type="molecule type" value="Genomic_DNA"/>
</dbReference>
<keyword evidence="3" id="KW-0808">Transferase</keyword>
<dbReference type="PANTHER" id="PTHR11669">
    <property type="entry name" value="REPLICATION FACTOR C / DNA POLYMERASE III GAMMA-TAU SUBUNIT"/>
    <property type="match status" value="1"/>
</dbReference>
<feature type="compositionally biased region" description="Low complexity" evidence="14">
    <location>
        <begin position="1051"/>
        <end position="1068"/>
    </location>
</feature>
<evidence type="ECO:0000256" key="7">
    <source>
        <dbReference type="ARBA" id="ARBA00022741"/>
    </source>
</evidence>
<dbReference type="SUPFAM" id="SSF48019">
    <property type="entry name" value="post-AAA+ oligomerization domain-like"/>
    <property type="match status" value="1"/>
</dbReference>
<dbReference type="CDD" id="cd18137">
    <property type="entry name" value="HLD_clamp_pol_III_gamma_tau"/>
    <property type="match status" value="1"/>
</dbReference>
<dbReference type="eggNOG" id="COG2812">
    <property type="taxonomic scope" value="Bacteria"/>
</dbReference>
<keyword evidence="7" id="KW-0547">Nucleotide-binding</keyword>
<feature type="compositionally biased region" description="Low complexity" evidence="14">
    <location>
        <begin position="897"/>
        <end position="914"/>
    </location>
</feature>
<keyword evidence="6" id="KW-0479">Metal-binding</keyword>
<keyword evidence="17" id="KW-1185">Reference proteome</keyword>
<evidence type="ECO:0000256" key="8">
    <source>
        <dbReference type="ARBA" id="ARBA00022833"/>
    </source>
</evidence>
<feature type="compositionally biased region" description="Gly residues" evidence="14">
    <location>
        <begin position="739"/>
        <end position="753"/>
    </location>
</feature>
<sequence>MTTALYRRYRPETFADVIGQEHVTEPLMQALRTGRVNHAYLFSGPRGCGKTTSARILARCLNCVQGPTPRPCGVCDSCVALARGGAGSVDVIEIDAASHGGVDDARDLRERASFGPASSRYKIYIIDEAHMVTPQGFNALLKIVEEPPEHVKFVFATTEPEKVIGTIRSRTHHYPFRLVPPKKLSDYMETLLDAEGVAYEPGVLSFVTRAGGGSVRDSLSVLDQLIAGSGPEGLTYAGAASLLGFTDDELLDGIIEAFAAGDSAAVFRQIDRVVESGADPRRFVEDLLERLRDLIVVAAVAEGAGAVLRSVPEDQLERMRSQAASFGAGALSRAADVINAGLTEMTGATSPRLQLELMCARVLLPGIAGLDGYAARLDRMERRLDMGELPPRAAAGPVPHAPAMPPAGASAPTQGGVGASAGAASGVGASADRAGRSGGSAEDAASATAGVTGAAGAPQPATTPRWQSPSAGAAQENSSTGDDLSRAPGAGAGGGRADTAGVEGGDGRAGQSGASRPSGHGEAAPEQGQRAAAAARDDARVEQPQSVTGGVSEAERERAQRDFDATQQSGGASSPQQGSGERESGQPARGGMSTDDIRRAWPDVLDRIFRIKRVTWTLLSQNAQVAEFDGRRLILGATSEGLAGTMSRGQHMEVVRQALIEAIGVDVAVEARAMTAGAAAPSGQGGGHQGAANAAQARQTWSSPNASPAGEVPNAQQSARGWSSPNAAPSGAQGSSRPPGGGGQSGSSVGGSWGDEPAPHDAPPDDRSQFDEMAQFSASIDPSSSAGGAADGRVNVPAGSHRGEGVDARRQGSPGHDGGSRGATQDASGQNAWGDPASGGARSAAPQQGRQGQGRPGGWRDRTGWNGAQGGHARVDPARAGDPAEGVAPREADSPRQDAGLAAAAAQSSAWGSDSRGDWGAQAGPAPSWANDDASPSMRGAGHGSADESSRNQGLANGASNRGDASGGVARVGANPSGRSAEASPADNGGPSSGVGASGVDDSAGAPSSAGEPIPDWMEDEPETDVEAVYDPLPPRSGESDRAGARERAGDGQAEAAHDSAAAGSVAPAPQPTQGAVDDGRALTPRQRAEKAAREAAQRQEDAERGGRGRFDDASASVDDEDIENSDAVGLPIIKSVLGGTVIKEEGPDAN</sequence>
<evidence type="ECO:0000256" key="4">
    <source>
        <dbReference type="ARBA" id="ARBA00022695"/>
    </source>
</evidence>
<evidence type="ECO:0000256" key="10">
    <source>
        <dbReference type="ARBA" id="ARBA00022932"/>
    </source>
</evidence>
<feature type="compositionally biased region" description="Polar residues" evidence="14">
    <location>
        <begin position="714"/>
        <end position="726"/>
    </location>
</feature>
<evidence type="ECO:0000256" key="14">
    <source>
        <dbReference type="SAM" id="MobiDB-lite"/>
    </source>
</evidence>
<feature type="compositionally biased region" description="Polar residues" evidence="14">
    <location>
        <begin position="951"/>
        <end position="960"/>
    </location>
</feature>
<dbReference type="InterPro" id="IPR027417">
    <property type="entry name" value="P-loop_NTPase"/>
</dbReference>
<comment type="function">
    <text evidence="11">DNA polymerase III is a complex, multichain enzyme responsible for most of the replicative synthesis in bacteria. This DNA polymerase also exhibits 3' to 5' exonuclease activity.</text>
</comment>
<dbReference type="GO" id="GO:0005524">
    <property type="term" value="F:ATP binding"/>
    <property type="evidence" value="ECO:0007669"/>
    <property type="project" value="UniProtKB-KW"/>
</dbReference>
<dbReference type="RefSeq" id="WP_038569643.1">
    <property type="nucleotide sequence ID" value="NZ_CP008889.1"/>
</dbReference>
<dbReference type="InterPro" id="IPR008921">
    <property type="entry name" value="DNA_pol3_clamp-load_cplx_C"/>
</dbReference>
<gene>
    <name evidence="16" type="ORF">HX89_13065</name>
</gene>
<keyword evidence="4" id="KW-0548">Nucleotidyltransferase</keyword>
<dbReference type="GO" id="GO:0006261">
    <property type="term" value="P:DNA-templated DNA replication"/>
    <property type="evidence" value="ECO:0007669"/>
    <property type="project" value="TreeGrafter"/>
</dbReference>
<keyword evidence="5" id="KW-0235">DNA replication</keyword>
<dbReference type="GO" id="GO:0009360">
    <property type="term" value="C:DNA polymerase III complex"/>
    <property type="evidence" value="ECO:0007669"/>
    <property type="project" value="InterPro"/>
</dbReference>
<comment type="catalytic activity">
    <reaction evidence="12">
        <text>DNA(n) + a 2'-deoxyribonucleoside 5'-triphosphate = DNA(n+1) + diphosphate</text>
        <dbReference type="Rhea" id="RHEA:22508"/>
        <dbReference type="Rhea" id="RHEA-COMP:17339"/>
        <dbReference type="Rhea" id="RHEA-COMP:17340"/>
        <dbReference type="ChEBI" id="CHEBI:33019"/>
        <dbReference type="ChEBI" id="CHEBI:61560"/>
        <dbReference type="ChEBI" id="CHEBI:173112"/>
        <dbReference type="EC" id="2.7.7.7"/>
    </reaction>
</comment>
<evidence type="ECO:0000256" key="3">
    <source>
        <dbReference type="ARBA" id="ARBA00022679"/>
    </source>
</evidence>
<feature type="compositionally biased region" description="Polar residues" evidence="14">
    <location>
        <begin position="822"/>
        <end position="831"/>
    </location>
</feature>
<dbReference type="Pfam" id="PF12169">
    <property type="entry name" value="DNA_pol3_gamma3"/>
    <property type="match status" value="1"/>
</dbReference>
<dbReference type="Pfam" id="PF22608">
    <property type="entry name" value="DNAX_ATPase_lid"/>
    <property type="match status" value="1"/>
</dbReference>
<feature type="compositionally biased region" description="Basic and acidic residues" evidence="14">
    <location>
        <begin position="1087"/>
        <end position="1113"/>
    </location>
</feature>
<name>A0A075JIS7_9MICO</name>
<dbReference type="SUPFAM" id="SSF52540">
    <property type="entry name" value="P-loop containing nucleoside triphosphate hydrolases"/>
    <property type="match status" value="1"/>
</dbReference>
<evidence type="ECO:0000313" key="17">
    <source>
        <dbReference type="Proteomes" id="UP000027986"/>
    </source>
</evidence>
<feature type="compositionally biased region" description="Low complexity" evidence="14">
    <location>
        <begin position="420"/>
        <end position="432"/>
    </location>
</feature>
<accession>A0A075JIS7</accession>
<feature type="compositionally biased region" description="Basic and acidic residues" evidence="14">
    <location>
        <begin position="553"/>
        <end position="564"/>
    </location>
</feature>
<keyword evidence="9" id="KW-0067">ATP-binding</keyword>
<feature type="compositionally biased region" description="Low complexity" evidence="14">
    <location>
        <begin position="998"/>
        <end position="1011"/>
    </location>
</feature>
<dbReference type="NCBIfam" id="TIGR02397">
    <property type="entry name" value="dnaX_nterm"/>
    <property type="match status" value="1"/>
</dbReference>
<feature type="compositionally biased region" description="Acidic residues" evidence="14">
    <location>
        <begin position="1017"/>
        <end position="1028"/>
    </location>
</feature>
<dbReference type="AlphaFoldDB" id="A0A075JIS7"/>
<evidence type="ECO:0000256" key="6">
    <source>
        <dbReference type="ARBA" id="ARBA00022723"/>
    </source>
</evidence>
<dbReference type="GO" id="GO:0046872">
    <property type="term" value="F:metal ion binding"/>
    <property type="evidence" value="ECO:0007669"/>
    <property type="project" value="UniProtKB-KW"/>
</dbReference>
<feature type="compositionally biased region" description="Polar residues" evidence="14">
    <location>
        <begin position="776"/>
        <end position="786"/>
    </location>
</feature>
<dbReference type="InterPro" id="IPR003593">
    <property type="entry name" value="AAA+_ATPase"/>
</dbReference>
<feature type="compositionally biased region" description="Low complexity" evidence="14">
    <location>
        <begin position="439"/>
        <end position="464"/>
    </location>
</feature>
<evidence type="ECO:0000256" key="9">
    <source>
        <dbReference type="ARBA" id="ARBA00022840"/>
    </source>
</evidence>
<dbReference type="Pfam" id="PF13177">
    <property type="entry name" value="DNA_pol3_delta2"/>
    <property type="match status" value="1"/>
</dbReference>
<evidence type="ECO:0000256" key="11">
    <source>
        <dbReference type="ARBA" id="ARBA00037724"/>
    </source>
</evidence>
<evidence type="ECO:0000313" key="16">
    <source>
        <dbReference type="EMBL" id="AIF41705.1"/>
    </source>
</evidence>
<feature type="compositionally biased region" description="Basic and acidic residues" evidence="14">
    <location>
        <begin position="801"/>
        <end position="810"/>
    </location>
</feature>
<dbReference type="CDD" id="cd00009">
    <property type="entry name" value="AAA"/>
    <property type="match status" value="1"/>
</dbReference>
<dbReference type="EC" id="2.7.7.7" evidence="2"/>
<dbReference type="FunFam" id="3.40.50.300:FF:000014">
    <property type="entry name" value="DNA polymerase III subunit gamma/tau"/>
    <property type="match status" value="1"/>
</dbReference>
<dbReference type="SMART" id="SM00382">
    <property type="entry name" value="AAA"/>
    <property type="match status" value="1"/>
</dbReference>
<dbReference type="Gene3D" id="1.10.8.60">
    <property type="match status" value="1"/>
</dbReference>
<evidence type="ECO:0000256" key="1">
    <source>
        <dbReference type="ARBA" id="ARBA00006360"/>
    </source>
</evidence>
<dbReference type="PANTHER" id="PTHR11669:SF0">
    <property type="entry name" value="PROTEIN STICHEL-LIKE 2"/>
    <property type="match status" value="1"/>
</dbReference>
<keyword evidence="10" id="KW-0239">DNA-directed DNA polymerase</keyword>
<dbReference type="Gene3D" id="3.40.50.300">
    <property type="entry name" value="P-loop containing nucleotide triphosphate hydrolases"/>
    <property type="match status" value="1"/>
</dbReference>
<dbReference type="KEGG" id="dni:HX89_13065"/>
<evidence type="ECO:0000256" key="12">
    <source>
        <dbReference type="ARBA" id="ARBA00049244"/>
    </source>
</evidence>
<feature type="compositionally biased region" description="Low complexity" evidence="14">
    <location>
        <begin position="521"/>
        <end position="534"/>
    </location>
</feature>
<dbReference type="InterPro" id="IPR012763">
    <property type="entry name" value="DNA_pol_III_sug/sutau_N"/>
</dbReference>
<dbReference type="InterPro" id="IPR050238">
    <property type="entry name" value="DNA_Rep/Repair_Clamp_Loader"/>
</dbReference>
<dbReference type="GeneID" id="70041407"/>
<protein>
    <recommendedName>
        <fullName evidence="13">DNA polymerase III subunit gamma/tau</fullName>
        <ecNumber evidence="2">2.7.7.7</ecNumber>
    </recommendedName>
</protein>
<comment type="similarity">
    <text evidence="1">Belongs to the DnaX/STICHEL family.</text>
</comment>
<evidence type="ECO:0000256" key="13">
    <source>
        <dbReference type="ARBA" id="ARBA00074577"/>
    </source>
</evidence>
<dbReference type="NCBIfam" id="NF005846">
    <property type="entry name" value="PRK07764.1-6"/>
    <property type="match status" value="1"/>
</dbReference>
<reference evidence="16 17" key="1">
    <citation type="submission" date="2014-07" db="EMBL/GenBank/DDBJ databases">
        <title>Genome Sequencing of Dermacoccus nishinomiyaensis.</title>
        <authorList>
            <person name="Hong K.W."/>
            <person name="Chan K.G."/>
        </authorList>
    </citation>
    <scope>NUCLEOTIDE SEQUENCE [LARGE SCALE GENOMIC DNA]</scope>
    <source>
        <strain evidence="16 17">M25</strain>
    </source>
</reference>
<feature type="compositionally biased region" description="Basic and acidic residues" evidence="14">
    <location>
        <begin position="757"/>
        <end position="770"/>
    </location>
</feature>
<dbReference type="HOGENOM" id="CLU_006229_3_5_11"/>
<feature type="compositionally biased region" description="Low complexity" evidence="14">
    <location>
        <begin position="690"/>
        <end position="699"/>
    </location>
</feature>
<feature type="domain" description="AAA+ ATPase" evidence="15">
    <location>
        <begin position="36"/>
        <end position="184"/>
    </location>
</feature>
<feature type="region of interest" description="Disordered" evidence="14">
    <location>
        <begin position="678"/>
        <end position="1151"/>
    </location>
</feature>
<organism evidence="16 17">
    <name type="scientific">Dermacoccus nishinomiyaensis</name>
    <dbReference type="NCBI Taxonomy" id="1274"/>
    <lineage>
        <taxon>Bacteria</taxon>
        <taxon>Bacillati</taxon>
        <taxon>Actinomycetota</taxon>
        <taxon>Actinomycetes</taxon>
        <taxon>Micrococcales</taxon>
        <taxon>Dermacoccaceae</taxon>
        <taxon>Dermacoccus</taxon>
    </lineage>
</organism>
<feature type="compositionally biased region" description="Low complexity" evidence="14">
    <location>
        <begin position="567"/>
        <end position="579"/>
    </location>
</feature>
<feature type="compositionally biased region" description="Basic and acidic residues" evidence="14">
    <location>
        <begin position="1038"/>
        <end position="1050"/>
    </location>
</feature>
<dbReference type="GO" id="GO:0003887">
    <property type="term" value="F:DNA-directed DNA polymerase activity"/>
    <property type="evidence" value="ECO:0007669"/>
    <property type="project" value="UniProtKB-KW"/>
</dbReference>
<proteinExistence type="inferred from homology"/>
<dbReference type="Gene3D" id="1.20.272.10">
    <property type="match status" value="1"/>
</dbReference>
<feature type="compositionally biased region" description="Polar residues" evidence="14">
    <location>
        <begin position="465"/>
        <end position="482"/>
    </location>
</feature>
<evidence type="ECO:0000256" key="2">
    <source>
        <dbReference type="ARBA" id="ARBA00012417"/>
    </source>
</evidence>
<dbReference type="Proteomes" id="UP000027986">
    <property type="component" value="Chromosome"/>
</dbReference>
<keyword evidence="8" id="KW-0862">Zinc</keyword>
<dbReference type="FunFam" id="1.20.272.10:FF:000003">
    <property type="entry name" value="DNA polymerase III subunit gamma/tau"/>
    <property type="match status" value="1"/>
</dbReference>
<feature type="region of interest" description="Disordered" evidence="14">
    <location>
        <begin position="389"/>
        <end position="597"/>
    </location>
</feature>
<evidence type="ECO:0000259" key="15">
    <source>
        <dbReference type="SMART" id="SM00382"/>
    </source>
</evidence>